<dbReference type="eggNOG" id="ENOG502ZUB1">
    <property type="taxonomic scope" value="Bacteria"/>
</dbReference>
<name>L1Q7L3_9CLOT</name>
<proteinExistence type="predicted"/>
<dbReference type="EMBL" id="AMEZ01000092">
    <property type="protein sequence ID" value="EKY23906.1"/>
    <property type="molecule type" value="Genomic_DNA"/>
</dbReference>
<dbReference type="Proteomes" id="UP000010420">
    <property type="component" value="Unassembled WGS sequence"/>
</dbReference>
<sequence>MYLSGNDKDFTFKHEKIHVISSDDVLISDEIYNRFFELQEQGKQFIVKNKHGQNFEGIFEEVV</sequence>
<dbReference type="RefSeq" id="WP_005215108.1">
    <property type="nucleotide sequence ID" value="NZ_KB291681.1"/>
</dbReference>
<dbReference type="STRING" id="545697.HMPREF0216_02866"/>
<keyword evidence="2" id="KW-1185">Reference proteome</keyword>
<dbReference type="OrthoDB" id="1938501at2"/>
<dbReference type="AlphaFoldDB" id="L1Q7L3"/>
<protein>
    <submittedName>
        <fullName evidence="1">Uncharacterized protein</fullName>
    </submittedName>
</protein>
<dbReference type="HOGENOM" id="CLU_2877855_0_0_9"/>
<accession>L1Q7L3</accession>
<comment type="caution">
    <text evidence="1">The sequence shown here is derived from an EMBL/GenBank/DDBJ whole genome shotgun (WGS) entry which is preliminary data.</text>
</comment>
<organism evidence="1 2">
    <name type="scientific">Clostridium celatum DSM 1785</name>
    <dbReference type="NCBI Taxonomy" id="545697"/>
    <lineage>
        <taxon>Bacteria</taxon>
        <taxon>Bacillati</taxon>
        <taxon>Bacillota</taxon>
        <taxon>Clostridia</taxon>
        <taxon>Eubacteriales</taxon>
        <taxon>Clostridiaceae</taxon>
        <taxon>Clostridium</taxon>
    </lineage>
</organism>
<evidence type="ECO:0000313" key="2">
    <source>
        <dbReference type="Proteomes" id="UP000010420"/>
    </source>
</evidence>
<reference evidence="1 2" key="1">
    <citation type="submission" date="2012-05" db="EMBL/GenBank/DDBJ databases">
        <authorList>
            <person name="Weinstock G."/>
            <person name="Sodergren E."/>
            <person name="Lobos E.A."/>
            <person name="Fulton L."/>
            <person name="Fulton R."/>
            <person name="Courtney L."/>
            <person name="Fronick C."/>
            <person name="O'Laughlin M."/>
            <person name="Godfrey J."/>
            <person name="Wilson R.M."/>
            <person name="Miner T."/>
            <person name="Farmer C."/>
            <person name="Delehaunty K."/>
            <person name="Cordes M."/>
            <person name="Minx P."/>
            <person name="Tomlinson C."/>
            <person name="Chen J."/>
            <person name="Wollam A."/>
            <person name="Pepin K.H."/>
            <person name="Bhonagiri V."/>
            <person name="Zhang X."/>
            <person name="Suruliraj S."/>
            <person name="Warren W."/>
            <person name="Mitreva M."/>
            <person name="Mardis E.R."/>
            <person name="Wilson R.K."/>
        </authorList>
    </citation>
    <scope>NUCLEOTIDE SEQUENCE [LARGE SCALE GENOMIC DNA]</scope>
    <source>
        <strain evidence="1 2">DSM 1785</strain>
    </source>
</reference>
<gene>
    <name evidence="1" type="ORF">HMPREF0216_02866</name>
</gene>
<dbReference type="PATRIC" id="fig|545697.3.peg.2817"/>
<evidence type="ECO:0000313" key="1">
    <source>
        <dbReference type="EMBL" id="EKY23906.1"/>
    </source>
</evidence>